<accession>A0ABR7CKG8</accession>
<evidence type="ECO:0000256" key="1">
    <source>
        <dbReference type="SAM" id="Phobius"/>
    </source>
</evidence>
<organism evidence="2 3">
    <name type="scientific">Alistipes hominis</name>
    <dbReference type="NCBI Taxonomy" id="2763015"/>
    <lineage>
        <taxon>Bacteria</taxon>
        <taxon>Pseudomonadati</taxon>
        <taxon>Bacteroidota</taxon>
        <taxon>Bacteroidia</taxon>
        <taxon>Bacteroidales</taxon>
        <taxon>Rikenellaceae</taxon>
        <taxon>Alistipes</taxon>
    </lineage>
</organism>
<dbReference type="InterPro" id="IPR023296">
    <property type="entry name" value="Glyco_hydro_beta-prop_sf"/>
</dbReference>
<dbReference type="SUPFAM" id="SSF75005">
    <property type="entry name" value="Arabinanase/levansucrase/invertase"/>
    <property type="match status" value="1"/>
</dbReference>
<comment type="caution">
    <text evidence="2">The sequence shown here is derived from an EMBL/GenBank/DDBJ whole genome shotgun (WGS) entry which is preliminary data.</text>
</comment>
<dbReference type="Proteomes" id="UP000636891">
    <property type="component" value="Unassembled WGS sequence"/>
</dbReference>
<keyword evidence="1" id="KW-1133">Transmembrane helix</keyword>
<keyword evidence="1" id="KW-0812">Transmembrane</keyword>
<dbReference type="RefSeq" id="WP_118655396.1">
    <property type="nucleotide sequence ID" value="NZ_JACOOK010000002.1"/>
</dbReference>
<feature type="transmembrane region" description="Helical" evidence="1">
    <location>
        <begin position="12"/>
        <end position="30"/>
    </location>
</feature>
<keyword evidence="1" id="KW-0472">Membrane</keyword>
<evidence type="ECO:0000313" key="2">
    <source>
        <dbReference type="EMBL" id="MBC5616099.1"/>
    </source>
</evidence>
<evidence type="ECO:0008006" key="4">
    <source>
        <dbReference type="Google" id="ProtNLM"/>
    </source>
</evidence>
<keyword evidence="3" id="KW-1185">Reference proteome</keyword>
<evidence type="ECO:0000313" key="3">
    <source>
        <dbReference type="Proteomes" id="UP000636891"/>
    </source>
</evidence>
<sequence>MQPIRTKCKYGYIVFAITLLIAIDYVYRYFAFEPYNQSPLNIETPEGNAQPYHPSVVYIPGGWNGYAYWMAETPYPLGPDGDWNGLPPYRARWENPCIHASHDGIHWETPGDLVNPIDDLNETEIENRDFFSDTHLVMNGDTLECWYRISRTQRDETYILRKYSADGIHWSERETVIDLQDPAVVREGPGGMIVSPAIQKIGGRYCMWYVNDIGESRSICRSFSDDGRNWQKKEYCRLSDTAVVPWHIDVQRIDSIYYMVIYDFRNLTLWSSRDGLFFEKRRLLLAPSPKLGSFYAGGLYRSALLRDDKECKLYFSAFDKKTAVGLMRGNCPDSLKIYSVSGNKVSFFRFPVTYLRQKKQAIVRLFE</sequence>
<name>A0ABR7CKG8_9BACT</name>
<dbReference type="EMBL" id="JACOOK010000002">
    <property type="protein sequence ID" value="MBC5616099.1"/>
    <property type="molecule type" value="Genomic_DNA"/>
</dbReference>
<proteinExistence type="predicted"/>
<protein>
    <recommendedName>
        <fullName evidence="4">Glycosyl hydrolase family 32 N-terminal domain-containing protein</fullName>
    </recommendedName>
</protein>
<dbReference type="Gene3D" id="2.115.10.20">
    <property type="entry name" value="Glycosyl hydrolase domain, family 43"/>
    <property type="match status" value="1"/>
</dbReference>
<reference evidence="2 3" key="1">
    <citation type="submission" date="2020-08" db="EMBL/GenBank/DDBJ databases">
        <title>Genome public.</title>
        <authorList>
            <person name="Liu C."/>
            <person name="Sun Q."/>
        </authorList>
    </citation>
    <scope>NUCLEOTIDE SEQUENCE [LARGE SCALE GENOMIC DNA]</scope>
    <source>
        <strain evidence="2 3">New-7</strain>
    </source>
</reference>
<gene>
    <name evidence="2" type="ORF">H8S08_03575</name>
</gene>